<dbReference type="STRING" id="1219011.GCA_001895045_03431"/>
<comment type="cofactor">
    <cofactor evidence="1">
        <name>heme</name>
        <dbReference type="ChEBI" id="CHEBI:30413"/>
    </cofactor>
</comment>
<dbReference type="GO" id="GO:0020037">
    <property type="term" value="F:heme binding"/>
    <property type="evidence" value="ECO:0007669"/>
    <property type="project" value="InterPro"/>
</dbReference>
<keyword evidence="10" id="KW-1185">Reference proteome</keyword>
<dbReference type="InterPro" id="IPR036396">
    <property type="entry name" value="Cyt_P450_sf"/>
</dbReference>
<dbReference type="RefSeq" id="WP_072703020.1">
    <property type="nucleotide sequence ID" value="NZ_JAFBBL010000001.1"/>
</dbReference>
<evidence type="ECO:0000313" key="9">
    <source>
        <dbReference type="EMBL" id="SQI36323.1"/>
    </source>
</evidence>
<dbReference type="SUPFAM" id="SSF48264">
    <property type="entry name" value="Cytochrome P450"/>
    <property type="match status" value="1"/>
</dbReference>
<dbReference type="KEGG" id="rcr:NCTC10994_03301"/>
<comment type="similarity">
    <text evidence="2">Belongs to the cytochrome P450 family.</text>
</comment>
<evidence type="ECO:0000256" key="4">
    <source>
        <dbReference type="ARBA" id="ARBA00022723"/>
    </source>
</evidence>
<feature type="compositionally biased region" description="Low complexity" evidence="8">
    <location>
        <begin position="1"/>
        <end position="14"/>
    </location>
</feature>
<dbReference type="EC" id="1.14.15.15" evidence="9"/>
<organism evidence="9 10">
    <name type="scientific">Rhodococcus coprophilus</name>
    <dbReference type="NCBI Taxonomy" id="38310"/>
    <lineage>
        <taxon>Bacteria</taxon>
        <taxon>Bacillati</taxon>
        <taxon>Actinomycetota</taxon>
        <taxon>Actinomycetes</taxon>
        <taxon>Mycobacteriales</taxon>
        <taxon>Nocardiaceae</taxon>
        <taxon>Rhodococcus</taxon>
    </lineage>
</organism>
<dbReference type="GO" id="GO:0047748">
    <property type="term" value="F:cholestanetetraol 26-dehydrogenase activity"/>
    <property type="evidence" value="ECO:0007669"/>
    <property type="project" value="UniProtKB-EC"/>
</dbReference>
<dbReference type="InterPro" id="IPR002397">
    <property type="entry name" value="Cyt_P450_B"/>
</dbReference>
<proteinExistence type="inferred from homology"/>
<keyword evidence="6" id="KW-0408">Iron</keyword>
<evidence type="ECO:0000256" key="3">
    <source>
        <dbReference type="ARBA" id="ARBA00022617"/>
    </source>
</evidence>
<evidence type="ECO:0000256" key="2">
    <source>
        <dbReference type="ARBA" id="ARBA00010617"/>
    </source>
</evidence>
<dbReference type="GO" id="GO:0005506">
    <property type="term" value="F:iron ion binding"/>
    <property type="evidence" value="ECO:0007669"/>
    <property type="project" value="InterPro"/>
</dbReference>
<evidence type="ECO:0000313" key="10">
    <source>
        <dbReference type="Proteomes" id="UP000249091"/>
    </source>
</evidence>
<dbReference type="Gene3D" id="1.10.630.10">
    <property type="entry name" value="Cytochrome P450"/>
    <property type="match status" value="1"/>
</dbReference>
<dbReference type="SMR" id="A0A2X4UAX5"/>
<keyword evidence="3" id="KW-0349">Heme</keyword>
<protein>
    <submittedName>
        <fullName evidence="9">Cytochrome P450 CYP256</fullName>
        <ecNumber evidence="9">1.14.-.-</ecNumber>
        <ecNumber evidence="9">1.14.15.15</ecNumber>
    </submittedName>
</protein>
<dbReference type="EMBL" id="LS483468">
    <property type="protein sequence ID" value="SQI36323.1"/>
    <property type="molecule type" value="Genomic_DNA"/>
</dbReference>
<dbReference type="AlphaFoldDB" id="A0A2X4UAX5"/>
<evidence type="ECO:0000256" key="1">
    <source>
        <dbReference type="ARBA" id="ARBA00001971"/>
    </source>
</evidence>
<evidence type="ECO:0000256" key="6">
    <source>
        <dbReference type="ARBA" id="ARBA00023004"/>
    </source>
</evidence>
<dbReference type="InterPro" id="IPR001128">
    <property type="entry name" value="Cyt_P450"/>
</dbReference>
<dbReference type="EC" id="1.14.-.-" evidence="9"/>
<sequence>MSSTETSTNSTNETVDTTYPFAPVEPNEAARRYAAIAAERPMTKMTMPIGGDVWVIHRNAAAREMLSDPRFVRGPFRTGERAVPYFVEFPDFLKSTIQFEDPPHHTKLRKLVQKSISPKRVRAMRESAVEFANHLIDEMVAKGAPTNLVSDYAVALPIQMLSNLLGVPPEDRPKFQKWSAATLAVANMPEDEVVQNMTELFVYLNDLIAERRKNPREDLLSDLANAPDKDDSLTDGEILPIAMILIVAGFDNTANFICAGVLSLLRHSDQLKVFLEDVDGVAPTAVEEVLRHGRMAIDDTVAGGGGLVPFVATEDVSIDGHLIAKGEAVLVDPGSTNHDGIAIADGEKFDVRRKENPHLTLSYGLHHCLGAPLARMEMQVAIAELFKRLPTLKLVGEPVVDYDNLTTPTVDLPVSW</sequence>
<reference evidence="9 10" key="1">
    <citation type="submission" date="2018-06" db="EMBL/GenBank/DDBJ databases">
        <authorList>
            <consortium name="Pathogen Informatics"/>
            <person name="Doyle S."/>
        </authorList>
    </citation>
    <scope>NUCLEOTIDE SEQUENCE [LARGE SCALE GENOMIC DNA]</scope>
    <source>
        <strain evidence="9 10">NCTC10994</strain>
    </source>
</reference>
<dbReference type="Proteomes" id="UP000249091">
    <property type="component" value="Chromosome 1"/>
</dbReference>
<dbReference type="PRINTS" id="PR00359">
    <property type="entry name" value="BP450"/>
</dbReference>
<dbReference type="Pfam" id="PF00067">
    <property type="entry name" value="p450"/>
    <property type="match status" value="1"/>
</dbReference>
<dbReference type="PANTHER" id="PTHR46696">
    <property type="entry name" value="P450, PUTATIVE (EUROFUNG)-RELATED"/>
    <property type="match status" value="1"/>
</dbReference>
<evidence type="ECO:0000256" key="8">
    <source>
        <dbReference type="SAM" id="MobiDB-lite"/>
    </source>
</evidence>
<evidence type="ECO:0000256" key="7">
    <source>
        <dbReference type="ARBA" id="ARBA00023033"/>
    </source>
</evidence>
<dbReference type="FunFam" id="1.10.630.10:FF:000018">
    <property type="entry name" value="Cytochrome P450 monooxygenase"/>
    <property type="match status" value="1"/>
</dbReference>
<evidence type="ECO:0000256" key="5">
    <source>
        <dbReference type="ARBA" id="ARBA00023002"/>
    </source>
</evidence>
<gene>
    <name evidence="9" type="primary">vdh</name>
    <name evidence="9" type="ORF">NCTC10994_03301</name>
</gene>
<keyword evidence="4" id="KW-0479">Metal-binding</keyword>
<keyword evidence="7" id="KW-0503">Monooxygenase</keyword>
<feature type="region of interest" description="Disordered" evidence="8">
    <location>
        <begin position="1"/>
        <end position="23"/>
    </location>
</feature>
<dbReference type="PANTHER" id="PTHR46696:SF6">
    <property type="entry name" value="P450, PUTATIVE (EUROFUNG)-RELATED"/>
    <property type="match status" value="1"/>
</dbReference>
<name>A0A2X4UAX5_9NOCA</name>
<accession>A0A2X4UAX5</accession>
<keyword evidence="5 9" id="KW-0560">Oxidoreductase</keyword>